<dbReference type="InterPro" id="IPR003615">
    <property type="entry name" value="HNH_nuc"/>
</dbReference>
<dbReference type="AlphaFoldDB" id="A0A7W6MHK1"/>
<evidence type="ECO:0000313" key="2">
    <source>
        <dbReference type="EMBL" id="MBB4192761.1"/>
    </source>
</evidence>
<feature type="domain" description="HNH nuclease" evidence="1">
    <location>
        <begin position="64"/>
        <end position="106"/>
    </location>
</feature>
<comment type="caution">
    <text evidence="2">The sequence shown here is derived from an EMBL/GenBank/DDBJ whole genome shotgun (WGS) entry which is preliminary data.</text>
</comment>
<dbReference type="EMBL" id="JACIFV010000009">
    <property type="protein sequence ID" value="MBB4192761.1"/>
    <property type="molecule type" value="Genomic_DNA"/>
</dbReference>
<dbReference type="Pfam" id="PF13392">
    <property type="entry name" value="HNH_3"/>
    <property type="match status" value="1"/>
</dbReference>
<accession>A0A7W6MHK1</accession>
<keyword evidence="3" id="KW-1185">Reference proteome</keyword>
<organism evidence="2 3">
    <name type="scientific">Rhizobium aethiopicum</name>
    <dbReference type="NCBI Taxonomy" id="1138170"/>
    <lineage>
        <taxon>Bacteria</taxon>
        <taxon>Pseudomonadati</taxon>
        <taxon>Pseudomonadota</taxon>
        <taxon>Alphaproteobacteria</taxon>
        <taxon>Hyphomicrobiales</taxon>
        <taxon>Rhizobiaceae</taxon>
        <taxon>Rhizobium/Agrobacterium group</taxon>
        <taxon>Rhizobium</taxon>
    </lineage>
</organism>
<protein>
    <recommendedName>
        <fullName evidence="1">HNH nuclease domain-containing protein</fullName>
    </recommendedName>
</protein>
<reference evidence="2 3" key="1">
    <citation type="submission" date="2020-08" db="EMBL/GenBank/DDBJ databases">
        <title>Genomic Encyclopedia of Type Strains, Phase IV (KMG-V): Genome sequencing to study the core and pangenomes of soil and plant-associated prokaryotes.</title>
        <authorList>
            <person name="Whitman W."/>
        </authorList>
    </citation>
    <scope>NUCLEOTIDE SEQUENCE [LARGE SCALE GENOMIC DNA]</scope>
    <source>
        <strain evidence="2 3">SEMIA 4074</strain>
    </source>
</reference>
<dbReference type="RefSeq" id="WP_184457011.1">
    <property type="nucleotide sequence ID" value="NZ_JACIFV010000009.1"/>
</dbReference>
<dbReference type="Proteomes" id="UP000524492">
    <property type="component" value="Unassembled WGS sequence"/>
</dbReference>
<evidence type="ECO:0000259" key="1">
    <source>
        <dbReference type="Pfam" id="PF13392"/>
    </source>
</evidence>
<name>A0A7W6MHK1_9HYPH</name>
<evidence type="ECO:0000313" key="3">
    <source>
        <dbReference type="Proteomes" id="UP000524492"/>
    </source>
</evidence>
<dbReference type="SUPFAM" id="SSF54060">
    <property type="entry name" value="His-Me finger endonucleases"/>
    <property type="match status" value="1"/>
</dbReference>
<sequence length="175" mass="20279">MRQYAITQEDARKAFIYDPSSGVLTWRTRDDVGRSWNARFAGKSAGCATKDGYLRVKLKGVRLLVHQMIWLLLFGYVPDEIDHQDQNKSNNRLANLRDVTRLENARNHTMQRNNSSGHTGVYWDVSRGLWRVFIYVGKRQKHLGHFSDFEKAVSVRVAANDHLDFHQNHGRRKAA</sequence>
<dbReference type="InterPro" id="IPR044925">
    <property type="entry name" value="His-Me_finger_sf"/>
</dbReference>
<proteinExistence type="predicted"/>
<dbReference type="Gene3D" id="3.90.75.20">
    <property type="match status" value="1"/>
</dbReference>
<gene>
    <name evidence="2" type="ORF">GGD53_002921</name>
</gene>